<dbReference type="SUPFAM" id="SSF53850">
    <property type="entry name" value="Periplasmic binding protein-like II"/>
    <property type="match status" value="1"/>
</dbReference>
<gene>
    <name evidence="4" type="ORF">ACFQMJ_15170</name>
</gene>
<dbReference type="RefSeq" id="WP_378049385.1">
    <property type="nucleotide sequence ID" value="NZ_JBHMDN010000020.1"/>
</dbReference>
<evidence type="ECO:0000313" key="4">
    <source>
        <dbReference type="EMBL" id="MFC7149865.1"/>
    </source>
</evidence>
<dbReference type="InterPro" id="IPR022627">
    <property type="entry name" value="DUF3502"/>
</dbReference>
<feature type="domain" description="DUF3502" evidence="3">
    <location>
        <begin position="463"/>
        <end position="530"/>
    </location>
</feature>
<dbReference type="InterPro" id="IPR006059">
    <property type="entry name" value="SBP"/>
</dbReference>
<dbReference type="InterPro" id="IPR050490">
    <property type="entry name" value="Bact_solute-bd_prot1"/>
</dbReference>
<evidence type="ECO:0000256" key="1">
    <source>
        <dbReference type="SAM" id="MobiDB-lite"/>
    </source>
</evidence>
<dbReference type="PANTHER" id="PTHR43649:SF17">
    <property type="entry name" value="ABC TRANSPORTER SOLUTE BINDING PROTEIN-SUGAR TRANSPORT"/>
    <property type="match status" value="1"/>
</dbReference>
<dbReference type="PANTHER" id="PTHR43649">
    <property type="entry name" value="ARABINOSE-BINDING PROTEIN-RELATED"/>
    <property type="match status" value="1"/>
</dbReference>
<sequence>MRQRKSHGVLLAVILVMMLVLQACAGGGNEAASPSASEPAPSSPASSESSSEPSPEPSGQKLEPYEVSIVYFGTPQADDALVEEKLNEFFKEKINATVKLMPIASSDYKNRTELMMNTGEKMDLVFTASWLNFFGNVSKGAFLELDDLLEQYGQGIKERLNPLYLEAPRMKGKLYAIPTNKEITQGKAFTFRKDIVDKYQIPIETIKQTTDLEPWLDKIKKEEPDFIPYYVDGGSGNFGGGFMMYETRGNYRPIGPTLAKQPMFLLDYTSTSDMKVKSVLDPEIVAINVEEVEMFRDFYEKGYINSDAGTSTTLVGDLQKQGKIWVQSATWKPGADIEFKINANNEYDYVSQVVEEPIVTTDLAAGSMFSISRTSKDPDRAMMVLNYLHTDPYVVNLIVNGIEGKHYNKVGDNRIEPIADSGYGGSALFWVIGNQLINYLKPGQPDDLYESWERFNNEAKRFPLMGFVFDDSNVKNELTQMTAVVTEYKSIYTGAVKNPTKLLEERNGKLKAAGIEKVQAELQSQIDAWWAENRK</sequence>
<feature type="chain" id="PRO_5045850477" evidence="2">
    <location>
        <begin position="26"/>
        <end position="535"/>
    </location>
</feature>
<feature type="compositionally biased region" description="Low complexity" evidence="1">
    <location>
        <begin position="30"/>
        <end position="53"/>
    </location>
</feature>
<evidence type="ECO:0000259" key="3">
    <source>
        <dbReference type="Pfam" id="PF12010"/>
    </source>
</evidence>
<dbReference type="Pfam" id="PF12010">
    <property type="entry name" value="DUF3502"/>
    <property type="match status" value="1"/>
</dbReference>
<feature type="signal peptide" evidence="2">
    <location>
        <begin position="1"/>
        <end position="25"/>
    </location>
</feature>
<proteinExistence type="predicted"/>
<accession>A0ABW2FD71</accession>
<name>A0ABW2FD71_9BACL</name>
<organism evidence="4 5">
    <name type="scientific">Cohnella cellulosilytica</name>
    <dbReference type="NCBI Taxonomy" id="986710"/>
    <lineage>
        <taxon>Bacteria</taxon>
        <taxon>Bacillati</taxon>
        <taxon>Bacillota</taxon>
        <taxon>Bacilli</taxon>
        <taxon>Bacillales</taxon>
        <taxon>Paenibacillaceae</taxon>
        <taxon>Cohnella</taxon>
    </lineage>
</organism>
<comment type="caution">
    <text evidence="4">The sequence shown here is derived from an EMBL/GenBank/DDBJ whole genome shotgun (WGS) entry which is preliminary data.</text>
</comment>
<feature type="region of interest" description="Disordered" evidence="1">
    <location>
        <begin position="28"/>
        <end position="60"/>
    </location>
</feature>
<keyword evidence="2" id="KW-0732">Signal</keyword>
<dbReference type="Pfam" id="PF01547">
    <property type="entry name" value="SBP_bac_1"/>
    <property type="match status" value="1"/>
</dbReference>
<protein>
    <submittedName>
        <fullName evidence="4">ABC transporter substrate-binding protein</fullName>
    </submittedName>
</protein>
<reference evidence="5" key="1">
    <citation type="journal article" date="2019" name="Int. J. Syst. Evol. Microbiol.">
        <title>The Global Catalogue of Microorganisms (GCM) 10K type strain sequencing project: providing services to taxonomists for standard genome sequencing and annotation.</title>
        <authorList>
            <consortium name="The Broad Institute Genomics Platform"/>
            <consortium name="The Broad Institute Genome Sequencing Center for Infectious Disease"/>
            <person name="Wu L."/>
            <person name="Ma J."/>
        </authorList>
    </citation>
    <scope>NUCLEOTIDE SEQUENCE [LARGE SCALE GENOMIC DNA]</scope>
    <source>
        <strain evidence="5">KCTC 12907</strain>
    </source>
</reference>
<dbReference type="Proteomes" id="UP001596378">
    <property type="component" value="Unassembled WGS sequence"/>
</dbReference>
<evidence type="ECO:0000256" key="2">
    <source>
        <dbReference type="SAM" id="SignalP"/>
    </source>
</evidence>
<dbReference type="EMBL" id="JBHTAI010000008">
    <property type="protein sequence ID" value="MFC7149865.1"/>
    <property type="molecule type" value="Genomic_DNA"/>
</dbReference>
<dbReference type="Gene3D" id="3.40.190.10">
    <property type="entry name" value="Periplasmic binding protein-like II"/>
    <property type="match status" value="1"/>
</dbReference>
<evidence type="ECO:0000313" key="5">
    <source>
        <dbReference type="Proteomes" id="UP001596378"/>
    </source>
</evidence>
<keyword evidence="5" id="KW-1185">Reference proteome</keyword>
<dbReference type="PROSITE" id="PS51257">
    <property type="entry name" value="PROKAR_LIPOPROTEIN"/>
    <property type="match status" value="1"/>
</dbReference>